<dbReference type="InterPro" id="IPR036388">
    <property type="entry name" value="WH-like_DNA-bd_sf"/>
</dbReference>
<dbReference type="OrthoDB" id="528082at2"/>
<dbReference type="InterPro" id="IPR036390">
    <property type="entry name" value="WH_DNA-bd_sf"/>
</dbReference>
<dbReference type="PROSITE" id="PS50931">
    <property type="entry name" value="HTH_LYSR"/>
    <property type="match status" value="1"/>
</dbReference>
<dbReference type="eggNOG" id="COG0583">
    <property type="taxonomic scope" value="Bacteria"/>
</dbReference>
<comment type="similarity">
    <text evidence="1">Belongs to the LysR transcriptional regulatory family.</text>
</comment>
<evidence type="ECO:0000259" key="5">
    <source>
        <dbReference type="PROSITE" id="PS50931"/>
    </source>
</evidence>
<dbReference type="Gene3D" id="1.10.10.10">
    <property type="entry name" value="Winged helix-like DNA-binding domain superfamily/Winged helix DNA-binding domain"/>
    <property type="match status" value="1"/>
</dbReference>
<dbReference type="AlphaFoldDB" id="A0A074U5N1"/>
<evidence type="ECO:0000313" key="6">
    <source>
        <dbReference type="EMBL" id="KEP69947.1"/>
    </source>
</evidence>
<evidence type="ECO:0000313" key="7">
    <source>
        <dbReference type="Proteomes" id="UP000027725"/>
    </source>
</evidence>
<dbReference type="RefSeq" id="WP_051693452.1">
    <property type="nucleotide sequence ID" value="NZ_FOVB01000002.1"/>
</dbReference>
<dbReference type="STRING" id="1185766.SAMN05216224_102826"/>
<feature type="domain" description="HTH lysR-type" evidence="5">
    <location>
        <begin position="1"/>
        <end position="59"/>
    </location>
</feature>
<dbReference type="InterPro" id="IPR050389">
    <property type="entry name" value="LysR-type_TF"/>
</dbReference>
<dbReference type="InterPro" id="IPR000847">
    <property type="entry name" value="LysR_HTH_N"/>
</dbReference>
<dbReference type="InterPro" id="IPR005119">
    <property type="entry name" value="LysR_subst-bd"/>
</dbReference>
<dbReference type="Pfam" id="PF00126">
    <property type="entry name" value="HTH_1"/>
    <property type="match status" value="1"/>
</dbReference>
<evidence type="ECO:0000256" key="3">
    <source>
        <dbReference type="ARBA" id="ARBA00023125"/>
    </source>
</evidence>
<dbReference type="SUPFAM" id="SSF46785">
    <property type="entry name" value="Winged helix' DNA-binding domain"/>
    <property type="match status" value="1"/>
</dbReference>
<accession>A0A074U5N1</accession>
<dbReference type="PANTHER" id="PTHR30118">
    <property type="entry name" value="HTH-TYPE TRANSCRIPTIONAL REGULATOR LEUO-RELATED"/>
    <property type="match status" value="1"/>
</dbReference>
<keyword evidence="3" id="KW-0238">DNA-binding</keyword>
<evidence type="ECO:0000256" key="2">
    <source>
        <dbReference type="ARBA" id="ARBA00023015"/>
    </source>
</evidence>
<gene>
    <name evidence="6" type="ORF">DL1_20895</name>
</gene>
<keyword evidence="4" id="KW-0804">Transcription</keyword>
<keyword evidence="2" id="KW-0805">Transcription regulation</keyword>
<comment type="caution">
    <text evidence="6">The sequence shown here is derived from an EMBL/GenBank/DDBJ whole genome shotgun (WGS) entry which is preliminary data.</text>
</comment>
<dbReference type="EMBL" id="JHEH01000009">
    <property type="protein sequence ID" value="KEP69947.1"/>
    <property type="molecule type" value="Genomic_DNA"/>
</dbReference>
<proteinExistence type="inferred from homology"/>
<dbReference type="CDD" id="cd08459">
    <property type="entry name" value="PBP2_DntR_NahR_LinR_like"/>
    <property type="match status" value="1"/>
</dbReference>
<evidence type="ECO:0000256" key="4">
    <source>
        <dbReference type="ARBA" id="ARBA00023163"/>
    </source>
</evidence>
<dbReference type="GO" id="GO:0003700">
    <property type="term" value="F:DNA-binding transcription factor activity"/>
    <property type="evidence" value="ECO:0007669"/>
    <property type="project" value="InterPro"/>
</dbReference>
<dbReference type="Pfam" id="PF03466">
    <property type="entry name" value="LysR_substrate"/>
    <property type="match status" value="1"/>
</dbReference>
<protein>
    <submittedName>
        <fullName evidence="6">LysR family transcriptional regulator</fullName>
    </submittedName>
</protein>
<sequence length="307" mass="34573">MSDLNLIPVLVAIFETRSVSRTAELLNQSQPTVSRALSRLRVILDDPLFVRSRQGMIPTEMCRQIVGDVRPAIRKIETAMQRADHFDPTQSRRTFRIAVSDLGEMTYVHRVMPHFRQQAPFAKIEIHALDVEKIEEWLAVGRVDAALGNLTLEAKSTRSDTLFQEHYVAIASTAHREIGAALSRAAYFAGSHILVSERSGHWQGPDFCSETETKRHVVMRIPHFFGLGEIVAKSDLISIVPSRVAREFTANHAIRSFPLPFDSPRFDVRLISGETRQRRPDIDWLRSLISAALRDLVPGSPRASDSC</sequence>
<dbReference type="SUPFAM" id="SSF53850">
    <property type="entry name" value="Periplasmic binding protein-like II"/>
    <property type="match status" value="1"/>
</dbReference>
<keyword evidence="7" id="KW-1185">Reference proteome</keyword>
<organism evidence="6 7">
    <name type="scientific">Thioclava dalianensis</name>
    <dbReference type="NCBI Taxonomy" id="1185766"/>
    <lineage>
        <taxon>Bacteria</taxon>
        <taxon>Pseudomonadati</taxon>
        <taxon>Pseudomonadota</taxon>
        <taxon>Alphaproteobacteria</taxon>
        <taxon>Rhodobacterales</taxon>
        <taxon>Paracoccaceae</taxon>
        <taxon>Thioclava</taxon>
    </lineage>
</organism>
<dbReference type="Proteomes" id="UP000027725">
    <property type="component" value="Unassembled WGS sequence"/>
</dbReference>
<dbReference type="GO" id="GO:0003677">
    <property type="term" value="F:DNA binding"/>
    <property type="evidence" value="ECO:0007669"/>
    <property type="project" value="UniProtKB-KW"/>
</dbReference>
<dbReference type="Gene3D" id="3.40.190.10">
    <property type="entry name" value="Periplasmic binding protein-like II"/>
    <property type="match status" value="2"/>
</dbReference>
<name>A0A074U5N1_9RHOB</name>
<dbReference type="PANTHER" id="PTHR30118:SF15">
    <property type="entry name" value="TRANSCRIPTIONAL REGULATORY PROTEIN"/>
    <property type="match status" value="1"/>
</dbReference>
<evidence type="ECO:0000256" key="1">
    <source>
        <dbReference type="ARBA" id="ARBA00009437"/>
    </source>
</evidence>
<reference evidence="6 7" key="1">
    <citation type="submission" date="2014-03" db="EMBL/GenBank/DDBJ databases">
        <title>The draft genome sequence of Thioclava dalianensis DLFJ1-1.</title>
        <authorList>
            <person name="Lai Q."/>
            <person name="Shao Z."/>
        </authorList>
    </citation>
    <scope>NUCLEOTIDE SEQUENCE [LARGE SCALE GENOMIC DNA]</scope>
    <source>
        <strain evidence="6 7">DLFJ1-1</strain>
    </source>
</reference>